<dbReference type="PIRSF" id="PIRSF017082">
    <property type="entry name" value="YflP"/>
    <property type="match status" value="1"/>
</dbReference>
<evidence type="ECO:0000313" key="4">
    <source>
        <dbReference type="Proteomes" id="UP000677537"/>
    </source>
</evidence>
<name>A0A940N4P5_9PROT</name>
<comment type="similarity">
    <text evidence="1">Belongs to the UPF0065 (bug) family.</text>
</comment>
<dbReference type="PANTHER" id="PTHR42928">
    <property type="entry name" value="TRICARBOXYLATE-BINDING PROTEIN"/>
    <property type="match status" value="1"/>
</dbReference>
<feature type="chain" id="PRO_5036944826" evidence="2">
    <location>
        <begin position="23"/>
        <end position="322"/>
    </location>
</feature>
<organism evidence="3 4">
    <name type="scientific">Roseomonas indoligenes</name>
    <dbReference type="NCBI Taxonomy" id="2820811"/>
    <lineage>
        <taxon>Bacteria</taxon>
        <taxon>Pseudomonadati</taxon>
        <taxon>Pseudomonadota</taxon>
        <taxon>Alphaproteobacteria</taxon>
        <taxon>Acetobacterales</taxon>
        <taxon>Roseomonadaceae</taxon>
        <taxon>Roseomonas</taxon>
    </lineage>
</organism>
<dbReference type="PANTHER" id="PTHR42928:SF5">
    <property type="entry name" value="BLR1237 PROTEIN"/>
    <property type="match status" value="1"/>
</dbReference>
<comment type="caution">
    <text evidence="3">The sequence shown here is derived from an EMBL/GenBank/DDBJ whole genome shotgun (WGS) entry which is preliminary data.</text>
</comment>
<reference evidence="3" key="1">
    <citation type="submission" date="2021-03" db="EMBL/GenBank/DDBJ databases">
        <authorList>
            <person name="So Y."/>
        </authorList>
    </citation>
    <scope>NUCLEOTIDE SEQUENCE</scope>
    <source>
        <strain evidence="3">SG15</strain>
    </source>
</reference>
<evidence type="ECO:0000256" key="1">
    <source>
        <dbReference type="ARBA" id="ARBA00006987"/>
    </source>
</evidence>
<evidence type="ECO:0000313" key="3">
    <source>
        <dbReference type="EMBL" id="MBP0494137.1"/>
    </source>
</evidence>
<sequence length="322" mass="33913">MMRRRSLLGAALALPAIRPAFAQAWRPTRPITMVVPFAAGSGTDAGARILAQVMSEALGGAAIVVDNRAGANGSIAAGFVARAEPDGHTIFVTTNTTHSANPALLKHLDYDPVADFAPVARVGNLPFMLVVGEGSPARDARSFLDMARKRRGEMSYASGNSTGIVAGATMARMAGTEMLHVPYRSTPPAITDVIAGRVDCMFVDIAAGLGNLRAGKLRNLGVSTKERSRLMPDAPTLAEAALPGFDITSWNGVFAPARTPAPVIEALNAAIRGPIERPEVKQRFADIGFDAFSGTPGELGDFVKQQIVVWREMVEAAGIPKE</sequence>
<dbReference type="EMBL" id="JAGIZA010000009">
    <property type="protein sequence ID" value="MBP0494137.1"/>
    <property type="molecule type" value="Genomic_DNA"/>
</dbReference>
<dbReference type="InterPro" id="IPR005064">
    <property type="entry name" value="BUG"/>
</dbReference>
<dbReference type="Pfam" id="PF03401">
    <property type="entry name" value="TctC"/>
    <property type="match status" value="1"/>
</dbReference>
<proteinExistence type="inferred from homology"/>
<accession>A0A940N4P5</accession>
<dbReference type="CDD" id="cd07012">
    <property type="entry name" value="PBP2_Bug_TTT"/>
    <property type="match status" value="1"/>
</dbReference>
<dbReference type="Gene3D" id="3.40.190.10">
    <property type="entry name" value="Periplasmic binding protein-like II"/>
    <property type="match status" value="1"/>
</dbReference>
<dbReference type="InterPro" id="IPR042100">
    <property type="entry name" value="Bug_dom1"/>
</dbReference>
<protein>
    <submittedName>
        <fullName evidence="3">Tripartite tricarboxylate transporter substrate binding protein</fullName>
    </submittedName>
</protein>
<dbReference type="Gene3D" id="3.40.190.150">
    <property type="entry name" value="Bordetella uptake gene, domain 1"/>
    <property type="match status" value="1"/>
</dbReference>
<evidence type="ECO:0000256" key="2">
    <source>
        <dbReference type="SAM" id="SignalP"/>
    </source>
</evidence>
<dbReference type="AlphaFoldDB" id="A0A940N4P5"/>
<dbReference type="Proteomes" id="UP000677537">
    <property type="component" value="Unassembled WGS sequence"/>
</dbReference>
<keyword evidence="2" id="KW-0732">Signal</keyword>
<dbReference type="SUPFAM" id="SSF53850">
    <property type="entry name" value="Periplasmic binding protein-like II"/>
    <property type="match status" value="1"/>
</dbReference>
<feature type="signal peptide" evidence="2">
    <location>
        <begin position="1"/>
        <end position="22"/>
    </location>
</feature>
<gene>
    <name evidence="3" type="ORF">J5Y10_15230</name>
</gene>
<keyword evidence="4" id="KW-1185">Reference proteome</keyword>